<dbReference type="OrthoDB" id="775972at2759"/>
<sequence length="303" mass="33997">MQFGFYNALNTFQRFIDEDTGGLHGVYAFIDDILIASQTYEEHIQHLRALFSRLDHYGLTIKSSKCTFGVPTLEFLGFKVSKDDISPMPDRPGASEKSPNNVEFPQISYNHSLGGLARVWFTIGDICARLTEKYLIYKDSVQSCQNCQRSKIQRHTKSPIGTFSLPDARFAHINIDFIGPLPPSDVYTYCMTIIDRFTRWPEVIPTKDITAETTCKALIHNWIPRFGCPATIITDQVSNSALQGDDVSMIVLPFFLSFSLFIMRSVSRGNGVTTAGEMLKVELHGWGSTVGIVLEDDAEGFIE</sequence>
<dbReference type="GO" id="GO:0003676">
    <property type="term" value="F:nucleic acid binding"/>
    <property type="evidence" value="ECO:0007669"/>
    <property type="project" value="InterPro"/>
</dbReference>
<dbReference type="SUPFAM" id="SSF56672">
    <property type="entry name" value="DNA/RNA polymerases"/>
    <property type="match status" value="1"/>
</dbReference>
<dbReference type="EMBL" id="BGPR01014892">
    <property type="protein sequence ID" value="GBN67156.1"/>
    <property type="molecule type" value="Genomic_DNA"/>
</dbReference>
<feature type="domain" description="Integrase catalytic" evidence="2">
    <location>
        <begin position="162"/>
        <end position="303"/>
    </location>
</feature>
<dbReference type="InterPro" id="IPR001584">
    <property type="entry name" value="Integrase_cat-core"/>
</dbReference>
<dbReference type="PANTHER" id="PTHR37984:SF5">
    <property type="entry name" value="PROTEIN NYNRIN-LIKE"/>
    <property type="match status" value="1"/>
</dbReference>
<evidence type="ECO:0000313" key="3">
    <source>
        <dbReference type="EMBL" id="GBN67156.1"/>
    </source>
</evidence>
<dbReference type="PROSITE" id="PS50878">
    <property type="entry name" value="RT_POL"/>
    <property type="match status" value="1"/>
</dbReference>
<dbReference type="Pfam" id="PF00078">
    <property type="entry name" value="RVT_1"/>
    <property type="match status" value="1"/>
</dbReference>
<name>A0A4Y2QV93_ARAVE</name>
<dbReference type="CDD" id="cd01647">
    <property type="entry name" value="RT_LTR"/>
    <property type="match status" value="1"/>
</dbReference>
<dbReference type="SUPFAM" id="SSF53098">
    <property type="entry name" value="Ribonuclease H-like"/>
    <property type="match status" value="1"/>
</dbReference>
<accession>A0A4Y2QV93</accession>
<organism evidence="3 4">
    <name type="scientific">Araneus ventricosus</name>
    <name type="common">Orbweaver spider</name>
    <name type="synonym">Epeira ventricosa</name>
    <dbReference type="NCBI Taxonomy" id="182803"/>
    <lineage>
        <taxon>Eukaryota</taxon>
        <taxon>Metazoa</taxon>
        <taxon>Ecdysozoa</taxon>
        <taxon>Arthropoda</taxon>
        <taxon>Chelicerata</taxon>
        <taxon>Arachnida</taxon>
        <taxon>Araneae</taxon>
        <taxon>Araneomorphae</taxon>
        <taxon>Entelegynae</taxon>
        <taxon>Araneoidea</taxon>
        <taxon>Araneidae</taxon>
        <taxon>Araneus</taxon>
    </lineage>
</organism>
<evidence type="ECO:0000313" key="4">
    <source>
        <dbReference type="Proteomes" id="UP000499080"/>
    </source>
</evidence>
<dbReference type="PANTHER" id="PTHR37984">
    <property type="entry name" value="PROTEIN CBG26694"/>
    <property type="match status" value="1"/>
</dbReference>
<reference evidence="3 4" key="1">
    <citation type="journal article" date="2019" name="Sci. Rep.">
        <title>Orb-weaving spider Araneus ventricosus genome elucidates the spidroin gene catalogue.</title>
        <authorList>
            <person name="Kono N."/>
            <person name="Nakamura H."/>
            <person name="Ohtoshi R."/>
            <person name="Moran D.A.P."/>
            <person name="Shinohara A."/>
            <person name="Yoshida Y."/>
            <person name="Fujiwara M."/>
            <person name="Mori M."/>
            <person name="Tomita M."/>
            <person name="Arakawa K."/>
        </authorList>
    </citation>
    <scope>NUCLEOTIDE SEQUENCE [LARGE SCALE GENOMIC DNA]</scope>
</reference>
<dbReference type="InterPro" id="IPR000477">
    <property type="entry name" value="RT_dom"/>
</dbReference>
<dbReference type="PROSITE" id="PS50994">
    <property type="entry name" value="INTEGRASE"/>
    <property type="match status" value="1"/>
</dbReference>
<keyword evidence="4" id="KW-1185">Reference proteome</keyword>
<dbReference type="Gene3D" id="3.30.420.10">
    <property type="entry name" value="Ribonuclease H-like superfamily/Ribonuclease H"/>
    <property type="match status" value="1"/>
</dbReference>
<dbReference type="InterPro" id="IPR012337">
    <property type="entry name" value="RNaseH-like_sf"/>
</dbReference>
<dbReference type="InterPro" id="IPR043128">
    <property type="entry name" value="Rev_trsase/Diguanyl_cyclase"/>
</dbReference>
<evidence type="ECO:0000259" key="1">
    <source>
        <dbReference type="PROSITE" id="PS50878"/>
    </source>
</evidence>
<dbReference type="InterPro" id="IPR036397">
    <property type="entry name" value="RNaseH_sf"/>
</dbReference>
<dbReference type="InterPro" id="IPR050951">
    <property type="entry name" value="Retrovirus_Pol_polyprotein"/>
</dbReference>
<protein>
    <submittedName>
        <fullName evidence="3">Uncharacterized protein</fullName>
    </submittedName>
</protein>
<dbReference type="Gene3D" id="3.30.70.270">
    <property type="match status" value="1"/>
</dbReference>
<evidence type="ECO:0000259" key="2">
    <source>
        <dbReference type="PROSITE" id="PS50994"/>
    </source>
</evidence>
<dbReference type="GO" id="GO:0015074">
    <property type="term" value="P:DNA integration"/>
    <property type="evidence" value="ECO:0007669"/>
    <property type="project" value="InterPro"/>
</dbReference>
<feature type="domain" description="Reverse transcriptase" evidence="1">
    <location>
        <begin position="1"/>
        <end position="80"/>
    </location>
</feature>
<dbReference type="InterPro" id="IPR043502">
    <property type="entry name" value="DNA/RNA_pol_sf"/>
</dbReference>
<dbReference type="Proteomes" id="UP000499080">
    <property type="component" value="Unassembled WGS sequence"/>
</dbReference>
<dbReference type="FunFam" id="3.30.70.270:FF:000003">
    <property type="entry name" value="Transposon Ty3-G Gag-Pol polyprotein"/>
    <property type="match status" value="1"/>
</dbReference>
<proteinExistence type="predicted"/>
<gene>
    <name evidence="3" type="ORF">AVEN_210984_1</name>
</gene>
<dbReference type="AlphaFoldDB" id="A0A4Y2QV93"/>
<dbReference type="GO" id="GO:0071897">
    <property type="term" value="P:DNA biosynthetic process"/>
    <property type="evidence" value="ECO:0007669"/>
    <property type="project" value="UniProtKB-ARBA"/>
</dbReference>
<comment type="caution">
    <text evidence="3">The sequence shown here is derived from an EMBL/GenBank/DDBJ whole genome shotgun (WGS) entry which is preliminary data.</text>
</comment>
<dbReference type="GO" id="GO:0042575">
    <property type="term" value="C:DNA polymerase complex"/>
    <property type="evidence" value="ECO:0007669"/>
    <property type="project" value="UniProtKB-ARBA"/>
</dbReference>